<reference evidence="1 2" key="1">
    <citation type="submission" date="2021-03" db="EMBL/GenBank/DDBJ databases">
        <title>Flavobacterium kribbensis sp. nov, an endophytic bacteria, isolated from soybean.</title>
        <authorList>
            <person name="Lee J."/>
            <person name="Seo J."/>
        </authorList>
    </citation>
    <scope>NUCLEOTIDE SEQUENCE [LARGE SCALE GENOMIC DNA]</scope>
    <source>
        <strain evidence="1 2">BB8</strain>
    </source>
</reference>
<evidence type="ECO:0000313" key="1">
    <source>
        <dbReference type="EMBL" id="QSW90735.1"/>
    </source>
</evidence>
<accession>A0ABX7QI20</accession>
<name>A0ABX7QI20_9FLAO</name>
<sequence>MSTIYEILGITADEFDIYYFDSYLKWCEKVSVNLRDAQKLICYPPLFRYYKTEIAKCEEEFRLRIKNYQNSKTVTLMDKKRLYERCTEIVHQTCRPVPLIEAAIIAQPVNREFNISVLCVAVRGVKIDSITLRLN</sequence>
<dbReference type="RefSeq" id="WP_207297884.1">
    <property type="nucleotide sequence ID" value="NZ_CP071448.1"/>
</dbReference>
<organism evidence="1 2">
    <name type="scientific">Flavobacterium endoglycinae</name>
    <dbReference type="NCBI Taxonomy" id="2816357"/>
    <lineage>
        <taxon>Bacteria</taxon>
        <taxon>Pseudomonadati</taxon>
        <taxon>Bacteroidota</taxon>
        <taxon>Flavobacteriia</taxon>
        <taxon>Flavobacteriales</taxon>
        <taxon>Flavobacteriaceae</taxon>
        <taxon>Flavobacterium</taxon>
    </lineage>
</organism>
<gene>
    <name evidence="1" type="ORF">J0383_07965</name>
</gene>
<dbReference type="Proteomes" id="UP000663440">
    <property type="component" value="Chromosome"/>
</dbReference>
<dbReference type="EMBL" id="CP071448">
    <property type="protein sequence ID" value="QSW90735.1"/>
    <property type="molecule type" value="Genomic_DNA"/>
</dbReference>
<keyword evidence="2" id="KW-1185">Reference proteome</keyword>
<evidence type="ECO:0000313" key="2">
    <source>
        <dbReference type="Proteomes" id="UP000663440"/>
    </source>
</evidence>
<proteinExistence type="predicted"/>
<protein>
    <submittedName>
        <fullName evidence="1">Uncharacterized protein</fullName>
    </submittedName>
</protein>